<accession>A0A6V7TRB4</accession>
<organism evidence="1 2">
    <name type="scientific">Meloidogyne enterolobii</name>
    <name type="common">Root-knot nematode worm</name>
    <name type="synonym">Meloidogyne mayaguensis</name>
    <dbReference type="NCBI Taxonomy" id="390850"/>
    <lineage>
        <taxon>Eukaryota</taxon>
        <taxon>Metazoa</taxon>
        <taxon>Ecdysozoa</taxon>
        <taxon>Nematoda</taxon>
        <taxon>Chromadorea</taxon>
        <taxon>Rhabditida</taxon>
        <taxon>Tylenchina</taxon>
        <taxon>Tylenchomorpha</taxon>
        <taxon>Tylenchoidea</taxon>
        <taxon>Meloidogynidae</taxon>
        <taxon>Meloidogyninae</taxon>
        <taxon>Meloidogyne</taxon>
    </lineage>
</organism>
<reference evidence="1 2" key="1">
    <citation type="submission" date="2020-08" db="EMBL/GenBank/DDBJ databases">
        <authorList>
            <person name="Koutsovoulos G."/>
            <person name="Danchin GJ E."/>
        </authorList>
    </citation>
    <scope>NUCLEOTIDE SEQUENCE [LARGE SCALE GENOMIC DNA]</scope>
</reference>
<name>A0A6V7TRB4_MELEN</name>
<dbReference type="AlphaFoldDB" id="A0A6V7TRB4"/>
<dbReference type="EMBL" id="CAJEWN010000006">
    <property type="protein sequence ID" value="CAD2128069.1"/>
    <property type="molecule type" value="Genomic_DNA"/>
</dbReference>
<evidence type="ECO:0000313" key="2">
    <source>
        <dbReference type="Proteomes" id="UP000580250"/>
    </source>
</evidence>
<protein>
    <submittedName>
        <fullName evidence="1">Uncharacterized protein</fullName>
    </submittedName>
</protein>
<dbReference type="Proteomes" id="UP000580250">
    <property type="component" value="Unassembled WGS sequence"/>
</dbReference>
<sequence length="48" mass="5532">MIKCKCEVQKSVLLLRVLTNKKRMESIMSSQLDWLSISSVESCQLSTR</sequence>
<gene>
    <name evidence="1" type="ORF">MENT_LOCUS2133</name>
</gene>
<proteinExistence type="predicted"/>
<comment type="caution">
    <text evidence="1">The sequence shown here is derived from an EMBL/GenBank/DDBJ whole genome shotgun (WGS) entry which is preliminary data.</text>
</comment>
<evidence type="ECO:0000313" key="1">
    <source>
        <dbReference type="EMBL" id="CAD2128069.1"/>
    </source>
</evidence>